<dbReference type="AlphaFoldDB" id="A0AAD9P817"/>
<protein>
    <submittedName>
        <fullName evidence="1">Uncharacterized protein</fullName>
    </submittedName>
</protein>
<evidence type="ECO:0000313" key="1">
    <source>
        <dbReference type="EMBL" id="KAK2189780.1"/>
    </source>
</evidence>
<dbReference type="Proteomes" id="UP001209878">
    <property type="component" value="Unassembled WGS sequence"/>
</dbReference>
<sequence length="72" mass="8191">MSNHLCVSAAEFKVILDRDRVLCYRSASVRIARRGALALNLFQNCTPFARFTQFNIRQCELSTSCECCTVLK</sequence>
<comment type="caution">
    <text evidence="1">The sequence shown here is derived from an EMBL/GenBank/DDBJ whole genome shotgun (WGS) entry which is preliminary data.</text>
</comment>
<name>A0AAD9P817_RIDPI</name>
<keyword evidence="2" id="KW-1185">Reference proteome</keyword>
<organism evidence="1 2">
    <name type="scientific">Ridgeia piscesae</name>
    <name type="common">Tubeworm</name>
    <dbReference type="NCBI Taxonomy" id="27915"/>
    <lineage>
        <taxon>Eukaryota</taxon>
        <taxon>Metazoa</taxon>
        <taxon>Spiralia</taxon>
        <taxon>Lophotrochozoa</taxon>
        <taxon>Annelida</taxon>
        <taxon>Polychaeta</taxon>
        <taxon>Sedentaria</taxon>
        <taxon>Canalipalpata</taxon>
        <taxon>Sabellida</taxon>
        <taxon>Siboglinidae</taxon>
        <taxon>Ridgeia</taxon>
    </lineage>
</organism>
<accession>A0AAD9P817</accession>
<reference evidence="1" key="1">
    <citation type="journal article" date="2023" name="Mol. Biol. Evol.">
        <title>Third-Generation Sequencing Reveals the Adaptive Role of the Epigenome in Three Deep-Sea Polychaetes.</title>
        <authorList>
            <person name="Perez M."/>
            <person name="Aroh O."/>
            <person name="Sun Y."/>
            <person name="Lan Y."/>
            <person name="Juniper S.K."/>
            <person name="Young C.R."/>
            <person name="Angers B."/>
            <person name="Qian P.Y."/>
        </authorList>
    </citation>
    <scope>NUCLEOTIDE SEQUENCE</scope>
    <source>
        <strain evidence="1">R07B-5</strain>
    </source>
</reference>
<proteinExistence type="predicted"/>
<evidence type="ECO:0000313" key="2">
    <source>
        <dbReference type="Proteomes" id="UP001209878"/>
    </source>
</evidence>
<dbReference type="EMBL" id="JAODUO010000097">
    <property type="protein sequence ID" value="KAK2189780.1"/>
    <property type="molecule type" value="Genomic_DNA"/>
</dbReference>
<gene>
    <name evidence="1" type="ORF">NP493_97g02005</name>
</gene>